<keyword evidence="2" id="KW-0548">Nucleotidyltransferase</keyword>
<gene>
    <name evidence="2" type="primary">RTase_6</name>
    <name evidence="2" type="ORF">g.827</name>
</gene>
<dbReference type="EMBL" id="GGMS01015385">
    <property type="protein sequence ID" value="MBY84588.1"/>
    <property type="molecule type" value="Transcribed_RNA"/>
</dbReference>
<protein>
    <submittedName>
        <fullName evidence="2">Putative RNA-directed DNA polymerase</fullName>
    </submittedName>
</protein>
<organism evidence="2">
    <name type="scientific">Sipha flava</name>
    <name type="common">yellow sugarcane aphid</name>
    <dbReference type="NCBI Taxonomy" id="143950"/>
    <lineage>
        <taxon>Eukaryota</taxon>
        <taxon>Metazoa</taxon>
        <taxon>Ecdysozoa</taxon>
        <taxon>Arthropoda</taxon>
        <taxon>Hexapoda</taxon>
        <taxon>Insecta</taxon>
        <taxon>Pterygota</taxon>
        <taxon>Neoptera</taxon>
        <taxon>Paraneoptera</taxon>
        <taxon>Hemiptera</taxon>
        <taxon>Sternorrhyncha</taxon>
        <taxon>Aphidomorpha</taxon>
        <taxon>Aphidoidea</taxon>
        <taxon>Aphididae</taxon>
        <taxon>Sipha</taxon>
    </lineage>
</organism>
<keyword evidence="2" id="KW-0808">Transferase</keyword>
<sequence>MAQSTIIFYYKKYTTTKYWDFIQIVASLLHNRRFTVTLNNKWRKQRNGLPQGSYLAPTLFNLYTNDQPIPEDKRHFLYADDLAMTAQDISFEKVKINETKIVESMNFYYSNNQLKPYPSKTQICCFHLRNRDA</sequence>
<dbReference type="PANTHER" id="PTHR36688:SF1">
    <property type="entry name" value="ENDONUCLEASE_EXONUCLEASE_PHOSPHATASE DOMAIN-CONTAINING PROTEIN"/>
    <property type="match status" value="1"/>
</dbReference>
<dbReference type="InterPro" id="IPR043502">
    <property type="entry name" value="DNA/RNA_pol_sf"/>
</dbReference>
<dbReference type="PANTHER" id="PTHR36688">
    <property type="entry name" value="ENDO/EXONUCLEASE/PHOSPHATASE DOMAIN-CONTAINING PROTEIN"/>
    <property type="match status" value="1"/>
</dbReference>
<name>A0A2S2R3L9_9HEMI</name>
<evidence type="ECO:0000259" key="1">
    <source>
        <dbReference type="PROSITE" id="PS50878"/>
    </source>
</evidence>
<dbReference type="AlphaFoldDB" id="A0A2S2R3L9"/>
<reference evidence="2" key="1">
    <citation type="submission" date="2018-04" db="EMBL/GenBank/DDBJ databases">
        <title>Transcriptome assembly of Sipha flava.</title>
        <authorList>
            <person name="Scully E.D."/>
            <person name="Geib S.M."/>
            <person name="Palmer N.A."/>
            <person name="Koch K."/>
            <person name="Bradshaw J."/>
            <person name="Heng-Moss T."/>
            <person name="Sarath G."/>
        </authorList>
    </citation>
    <scope>NUCLEOTIDE SEQUENCE</scope>
</reference>
<keyword evidence="2" id="KW-0695">RNA-directed DNA polymerase</keyword>
<dbReference type="PROSITE" id="PS50878">
    <property type="entry name" value="RT_POL"/>
    <property type="match status" value="1"/>
</dbReference>
<dbReference type="InterPro" id="IPR052560">
    <property type="entry name" value="RdDP_mobile_element"/>
</dbReference>
<evidence type="ECO:0000313" key="2">
    <source>
        <dbReference type="EMBL" id="MBY84588.1"/>
    </source>
</evidence>
<dbReference type="InterPro" id="IPR000477">
    <property type="entry name" value="RT_dom"/>
</dbReference>
<proteinExistence type="predicted"/>
<dbReference type="Pfam" id="PF00078">
    <property type="entry name" value="RVT_1"/>
    <property type="match status" value="1"/>
</dbReference>
<feature type="domain" description="Reverse transcriptase" evidence="1">
    <location>
        <begin position="1"/>
        <end position="133"/>
    </location>
</feature>
<dbReference type="SUPFAM" id="SSF56672">
    <property type="entry name" value="DNA/RNA polymerases"/>
    <property type="match status" value="1"/>
</dbReference>
<dbReference type="GO" id="GO:0003964">
    <property type="term" value="F:RNA-directed DNA polymerase activity"/>
    <property type="evidence" value="ECO:0007669"/>
    <property type="project" value="UniProtKB-KW"/>
</dbReference>
<accession>A0A2S2R3L9</accession>